<accession>A0A3S3NCB4</accession>
<gene>
    <name evidence="1" type="ORF">CKAN_01361500</name>
</gene>
<dbReference type="Proteomes" id="UP000283530">
    <property type="component" value="Unassembled WGS sequence"/>
</dbReference>
<comment type="caution">
    <text evidence="1">The sequence shown here is derived from an EMBL/GenBank/DDBJ whole genome shotgun (WGS) entry which is preliminary data.</text>
</comment>
<reference evidence="1 2" key="1">
    <citation type="journal article" date="2019" name="Nat. Plants">
        <title>Stout camphor tree genome fills gaps in understanding of flowering plant genome evolution.</title>
        <authorList>
            <person name="Chaw S.M."/>
            <person name="Liu Y.C."/>
            <person name="Wu Y.W."/>
            <person name="Wang H.Y."/>
            <person name="Lin C.I."/>
            <person name="Wu C.S."/>
            <person name="Ke H.M."/>
            <person name="Chang L.Y."/>
            <person name="Hsu C.Y."/>
            <person name="Yang H.T."/>
            <person name="Sudianto E."/>
            <person name="Hsu M.H."/>
            <person name="Wu K.P."/>
            <person name="Wang L.N."/>
            <person name="Leebens-Mack J.H."/>
            <person name="Tsai I.J."/>
        </authorList>
    </citation>
    <scope>NUCLEOTIDE SEQUENCE [LARGE SCALE GENOMIC DNA]</scope>
    <source>
        <strain evidence="2">cv. Chaw 1501</strain>
        <tissue evidence="1">Young leaves</tissue>
    </source>
</reference>
<protein>
    <submittedName>
        <fullName evidence="1">Uncharacterized protein</fullName>
    </submittedName>
</protein>
<sequence>MLGSNLWSTLKSQCIMQFVVLLKFIDKLEIELILSDHHIIIIVPSFFHCFLEIGGLSQSILISLCGYMSLEYAMEGFFSVRFRHIIHF</sequence>
<organism evidence="1 2">
    <name type="scientific">Cinnamomum micranthum f. kanehirae</name>
    <dbReference type="NCBI Taxonomy" id="337451"/>
    <lineage>
        <taxon>Eukaryota</taxon>
        <taxon>Viridiplantae</taxon>
        <taxon>Streptophyta</taxon>
        <taxon>Embryophyta</taxon>
        <taxon>Tracheophyta</taxon>
        <taxon>Spermatophyta</taxon>
        <taxon>Magnoliopsida</taxon>
        <taxon>Magnoliidae</taxon>
        <taxon>Laurales</taxon>
        <taxon>Lauraceae</taxon>
        <taxon>Cinnamomum</taxon>
    </lineage>
</organism>
<keyword evidence="2" id="KW-1185">Reference proteome</keyword>
<name>A0A3S3NCB4_9MAGN</name>
<proteinExistence type="predicted"/>
<evidence type="ECO:0000313" key="1">
    <source>
        <dbReference type="EMBL" id="RWR84789.1"/>
    </source>
</evidence>
<dbReference type="EMBL" id="QPKB01000005">
    <property type="protein sequence ID" value="RWR84789.1"/>
    <property type="molecule type" value="Genomic_DNA"/>
</dbReference>
<evidence type="ECO:0000313" key="2">
    <source>
        <dbReference type="Proteomes" id="UP000283530"/>
    </source>
</evidence>
<dbReference type="AlphaFoldDB" id="A0A3S3NCB4"/>